<geneLocation type="plasmid" evidence="2 3">
    <name>pCBJ</name>
</geneLocation>
<evidence type="ECO:0000256" key="1">
    <source>
        <dbReference type="SAM" id="Phobius"/>
    </source>
</evidence>
<keyword evidence="1" id="KW-0812">Transmembrane</keyword>
<dbReference type="RefSeq" id="WP_278248775.1">
    <property type="nucleotide sequence ID" value="NZ_CP006906.1"/>
</dbReference>
<dbReference type="AlphaFoldDB" id="A0A0A7G2Y2"/>
<reference evidence="2 3" key="1">
    <citation type="journal article" date="2015" name="Infect. Genet. Evol.">
        <title>Genomic sequences of six botulinum neurotoxin-producing strains representing three clostridial species illustrate the mobility and diversity of botulinum neurotoxin genes.</title>
        <authorList>
            <person name="Smith T.J."/>
            <person name="Hill K.K."/>
            <person name="Xie G."/>
            <person name="Foley B.T."/>
            <person name="Williamson C.H."/>
            <person name="Foster J.T."/>
            <person name="Johnson S.L."/>
            <person name="Chertkov O."/>
            <person name="Teshima H."/>
            <person name="Gibbons H.S."/>
            <person name="Johnsky L.A."/>
            <person name="Karavis M.A."/>
            <person name="Smith L.A."/>
        </authorList>
    </citation>
    <scope>NUCLEOTIDE SEQUENCE [LARGE SCALE GENOMIC DNA]</scope>
    <source>
        <strain evidence="2">Sullivan</strain>
        <plasmid evidence="3">Plasmid pCBJ</plasmid>
    </source>
</reference>
<dbReference type="Proteomes" id="UP000030635">
    <property type="component" value="Plasmid pCBJ"/>
</dbReference>
<feature type="transmembrane region" description="Helical" evidence="1">
    <location>
        <begin position="6"/>
        <end position="26"/>
    </location>
</feature>
<keyword evidence="1" id="KW-0472">Membrane</keyword>
<sequence length="43" mass="4901">MTALFSRFFSYEAIVCFKIVMLSYFISKGTVNFAKKAKDNGII</sequence>
<keyword evidence="1" id="KW-1133">Transmembrane helix</keyword>
<name>A0A0A7G2Y2_9CLOT</name>
<dbReference type="HOGENOM" id="CLU_3231611_0_0_9"/>
<keyword evidence="2" id="KW-0614">Plasmid</keyword>
<dbReference type="KEGG" id="cbv:U729_3230"/>
<proteinExistence type="predicted"/>
<protein>
    <submittedName>
        <fullName evidence="2">Uncharacterized protein</fullName>
    </submittedName>
</protein>
<dbReference type="EMBL" id="CP006906">
    <property type="protein sequence ID" value="AIY85336.1"/>
    <property type="molecule type" value="Genomic_DNA"/>
</dbReference>
<accession>A0A0A7G2Y2</accession>
<evidence type="ECO:0000313" key="3">
    <source>
        <dbReference type="Proteomes" id="UP000030635"/>
    </source>
</evidence>
<gene>
    <name evidence="2" type="ORF">U729_3230</name>
</gene>
<evidence type="ECO:0000313" key="2">
    <source>
        <dbReference type="EMBL" id="AIY85336.1"/>
    </source>
</evidence>
<keyword evidence="3" id="KW-1185">Reference proteome</keyword>
<organism evidence="2 3">
    <name type="scientific">Clostridium baratii str. Sullivan</name>
    <dbReference type="NCBI Taxonomy" id="1415775"/>
    <lineage>
        <taxon>Bacteria</taxon>
        <taxon>Bacillati</taxon>
        <taxon>Bacillota</taxon>
        <taxon>Clostridia</taxon>
        <taxon>Eubacteriales</taxon>
        <taxon>Clostridiaceae</taxon>
        <taxon>Clostridium</taxon>
    </lineage>
</organism>